<keyword evidence="5" id="KW-1185">Reference proteome</keyword>
<feature type="region of interest" description="Disordered" evidence="1">
    <location>
        <begin position="1"/>
        <end position="249"/>
    </location>
</feature>
<evidence type="ECO:0000256" key="2">
    <source>
        <dbReference type="SAM" id="Phobius"/>
    </source>
</evidence>
<dbReference type="InterPro" id="IPR002035">
    <property type="entry name" value="VWF_A"/>
</dbReference>
<feature type="transmembrane region" description="Helical" evidence="2">
    <location>
        <begin position="253"/>
        <end position="278"/>
    </location>
</feature>
<dbReference type="SMART" id="SM00327">
    <property type="entry name" value="VWA"/>
    <property type="match status" value="1"/>
</dbReference>
<keyword evidence="2" id="KW-1133">Transmembrane helix</keyword>
<organism evidence="4 5">
    <name type="scientific">Actinoallomurus iriomotensis</name>
    <dbReference type="NCBI Taxonomy" id="478107"/>
    <lineage>
        <taxon>Bacteria</taxon>
        <taxon>Bacillati</taxon>
        <taxon>Actinomycetota</taxon>
        <taxon>Actinomycetes</taxon>
        <taxon>Streptosporangiales</taxon>
        <taxon>Thermomonosporaceae</taxon>
        <taxon>Actinoallomurus</taxon>
    </lineage>
</organism>
<dbReference type="Pfam" id="PF00092">
    <property type="entry name" value="VWA"/>
    <property type="match status" value="1"/>
</dbReference>
<feature type="compositionally biased region" description="Gly residues" evidence="1">
    <location>
        <begin position="145"/>
        <end position="206"/>
    </location>
</feature>
<feature type="compositionally biased region" description="Basic and acidic residues" evidence="1">
    <location>
        <begin position="9"/>
        <end position="24"/>
    </location>
</feature>
<feature type="domain" description="VWFA" evidence="3">
    <location>
        <begin position="616"/>
        <end position="816"/>
    </location>
</feature>
<comment type="caution">
    <text evidence="4">The sequence shown here is derived from an EMBL/GenBank/DDBJ whole genome shotgun (WGS) entry which is preliminary data.</text>
</comment>
<dbReference type="AlphaFoldDB" id="A0A9W6S358"/>
<sequence length="822" mass="84172">MPLYIHPSPAKEDIVSGRRRKEEPSGGTPEEGWPGRPVPPTGANSGDTGPQHPPSQRDPFGAGGGRDPYGGYPNDPAGGGGYAGGPADDRGPGQGRDGYTGPGLGRSGVGMAAGGYGGSDFRSQGYGNYGGPPNGPGQGLPPQGGPGGAGQGGPGQGGPGQGGGPGRGGPGQGGPGQGGPGQGGPGRGGPGQGGPGQGGPGQGGFGQDDFGQDGHGRDGRRRRESGRDEGGRRRAGSAPGGGGRRRAARRRSLSTLIGPLAGAIGLAILLGAGAYALAGPRGCGSHAIKLNVAAAPEIAPAISQVTKSFDDARHSVNGKCVQATVKASDPAGMSTVLSGGGSVPGEADPDVWIPDSSLWVTLVRSTAKGASSVHLTPTSLAKTPIVVATSRTFANKIHSEGIRPTWDMLLKATDALSAGAVSKNDMLPADSVHLQILDPNRNAGGIGAVVMTRELLQGDPNADPIFTQIVRNVQNSLSPTPQALFASFHRDLHGRAPVVIVPEQAVWKFNRGNPSAPATALYPSEGLLSMDYPFTLATDDEDKVSAAGLLEQALGGTEAKNAVRSLGFRTPDGHPGDGFTTQNGLSPRVPRALPTPAAGDVTDVMQAWTKLSLRTRMLTLLDVSGSMAQPVGNGLTRMQATAQIAQNGLAMLPDDTDLGLWTFSTNLNGALDYRTEVPIGPLSTRLGSGTRRQAILSALGRVRPKPTGNTGLYDSVLASVRSLQKTYKPGYYHSVLVLTDGKNDDVHGISFSGLLSTLKKEADPDRPVEVVFIGFGPDVDMSAMQKVAAETNGEAFHALKPQDVQRFLLETIARRICAPQCH</sequence>
<evidence type="ECO:0000256" key="1">
    <source>
        <dbReference type="SAM" id="MobiDB-lite"/>
    </source>
</evidence>
<evidence type="ECO:0000259" key="3">
    <source>
        <dbReference type="PROSITE" id="PS50234"/>
    </source>
</evidence>
<evidence type="ECO:0000313" key="5">
    <source>
        <dbReference type="Proteomes" id="UP001165074"/>
    </source>
</evidence>
<proteinExistence type="predicted"/>
<dbReference type="EMBL" id="BSTK01000005">
    <property type="protein sequence ID" value="GLY86219.1"/>
    <property type="molecule type" value="Genomic_DNA"/>
</dbReference>
<evidence type="ECO:0000313" key="4">
    <source>
        <dbReference type="EMBL" id="GLY86219.1"/>
    </source>
</evidence>
<dbReference type="Pfam" id="PF13531">
    <property type="entry name" value="SBP_bac_11"/>
    <property type="match status" value="1"/>
</dbReference>
<feature type="compositionally biased region" description="Gly residues" evidence="1">
    <location>
        <begin position="92"/>
        <end position="118"/>
    </location>
</feature>
<name>A0A9W6S358_9ACTN</name>
<dbReference type="Gene3D" id="3.40.50.410">
    <property type="entry name" value="von Willebrand factor, type A domain"/>
    <property type="match status" value="1"/>
</dbReference>
<dbReference type="SUPFAM" id="SSF53300">
    <property type="entry name" value="vWA-like"/>
    <property type="match status" value="1"/>
</dbReference>
<feature type="compositionally biased region" description="Gly residues" evidence="1">
    <location>
        <begin position="127"/>
        <end position="138"/>
    </location>
</feature>
<feature type="region of interest" description="Disordered" evidence="1">
    <location>
        <begin position="567"/>
        <end position="589"/>
    </location>
</feature>
<reference evidence="4" key="1">
    <citation type="submission" date="2023-03" db="EMBL/GenBank/DDBJ databases">
        <title>Actinoallomurus iriomotensis NBRC 103684.</title>
        <authorList>
            <person name="Ichikawa N."/>
            <person name="Sato H."/>
            <person name="Tonouchi N."/>
        </authorList>
    </citation>
    <scope>NUCLEOTIDE SEQUENCE</scope>
    <source>
        <strain evidence="4">NBRC 103684</strain>
    </source>
</reference>
<dbReference type="InterPro" id="IPR036465">
    <property type="entry name" value="vWFA_dom_sf"/>
</dbReference>
<accession>A0A9W6S358</accession>
<dbReference type="Proteomes" id="UP001165074">
    <property type="component" value="Unassembled WGS sequence"/>
</dbReference>
<keyword evidence="2" id="KW-0812">Transmembrane</keyword>
<dbReference type="PROSITE" id="PS50234">
    <property type="entry name" value="VWFA"/>
    <property type="match status" value="1"/>
</dbReference>
<gene>
    <name evidence="4" type="ORF">Airi02_041480</name>
</gene>
<keyword evidence="2" id="KW-0472">Membrane</keyword>
<protein>
    <recommendedName>
        <fullName evidence="3">VWFA domain-containing protein</fullName>
    </recommendedName>
</protein>